<keyword evidence="3" id="KW-1185">Reference proteome</keyword>
<proteinExistence type="predicted"/>
<keyword evidence="1" id="KW-0812">Transmembrane</keyword>
<evidence type="ECO:0000313" key="2">
    <source>
        <dbReference type="EMBL" id="MFC3529034.1"/>
    </source>
</evidence>
<feature type="transmembrane region" description="Helical" evidence="1">
    <location>
        <begin position="40"/>
        <end position="59"/>
    </location>
</feature>
<name>A0ABV7R6N9_9RHOB</name>
<keyword evidence="1" id="KW-0472">Membrane</keyword>
<dbReference type="EMBL" id="JBHRXJ010000009">
    <property type="protein sequence ID" value="MFC3529034.1"/>
    <property type="molecule type" value="Genomic_DNA"/>
</dbReference>
<evidence type="ECO:0000256" key="1">
    <source>
        <dbReference type="SAM" id="Phobius"/>
    </source>
</evidence>
<feature type="transmembrane region" description="Helical" evidence="1">
    <location>
        <begin position="12"/>
        <end position="28"/>
    </location>
</feature>
<dbReference type="RefSeq" id="WP_377744882.1">
    <property type="nucleotide sequence ID" value="NZ_JBHRXJ010000009.1"/>
</dbReference>
<evidence type="ECO:0000313" key="3">
    <source>
        <dbReference type="Proteomes" id="UP001595721"/>
    </source>
</evidence>
<protein>
    <submittedName>
        <fullName evidence="2">Uncharacterized protein</fullName>
    </submittedName>
</protein>
<organism evidence="2 3">
    <name type="scientific">Paracoccus mangrovi</name>
    <dbReference type="NCBI Taxonomy" id="1715645"/>
    <lineage>
        <taxon>Bacteria</taxon>
        <taxon>Pseudomonadati</taxon>
        <taxon>Pseudomonadota</taxon>
        <taxon>Alphaproteobacteria</taxon>
        <taxon>Rhodobacterales</taxon>
        <taxon>Paracoccaceae</taxon>
        <taxon>Paracoccus</taxon>
    </lineage>
</organism>
<reference evidence="3" key="1">
    <citation type="journal article" date="2019" name="Int. J. Syst. Evol. Microbiol.">
        <title>The Global Catalogue of Microorganisms (GCM) 10K type strain sequencing project: providing services to taxonomists for standard genome sequencing and annotation.</title>
        <authorList>
            <consortium name="The Broad Institute Genomics Platform"/>
            <consortium name="The Broad Institute Genome Sequencing Center for Infectious Disease"/>
            <person name="Wu L."/>
            <person name="Ma J."/>
        </authorList>
    </citation>
    <scope>NUCLEOTIDE SEQUENCE [LARGE SCALE GENOMIC DNA]</scope>
    <source>
        <strain evidence="3">KCTC 42899</strain>
    </source>
</reference>
<sequence>MLANLPTLSPAQATLLFVIAVIAGYRYRRVWKTEGPAWQAWLYGLIAAACLIGVAFLPVKA</sequence>
<gene>
    <name evidence="2" type="ORF">ACFOMH_12695</name>
</gene>
<accession>A0ABV7R6N9</accession>
<comment type="caution">
    <text evidence="2">The sequence shown here is derived from an EMBL/GenBank/DDBJ whole genome shotgun (WGS) entry which is preliminary data.</text>
</comment>
<dbReference type="Proteomes" id="UP001595721">
    <property type="component" value="Unassembled WGS sequence"/>
</dbReference>
<keyword evidence="1" id="KW-1133">Transmembrane helix</keyword>